<gene>
    <name evidence="1" type="ORF">CEXT_784421</name>
</gene>
<dbReference type="Proteomes" id="UP001054945">
    <property type="component" value="Unassembled WGS sequence"/>
</dbReference>
<protein>
    <submittedName>
        <fullName evidence="1">Uncharacterized protein</fullName>
    </submittedName>
</protein>
<evidence type="ECO:0000313" key="1">
    <source>
        <dbReference type="EMBL" id="GIY15254.1"/>
    </source>
</evidence>
<reference evidence="1 2" key="1">
    <citation type="submission" date="2021-06" db="EMBL/GenBank/DDBJ databases">
        <title>Caerostris extrusa draft genome.</title>
        <authorList>
            <person name="Kono N."/>
            <person name="Arakawa K."/>
        </authorList>
    </citation>
    <scope>NUCLEOTIDE SEQUENCE [LARGE SCALE GENOMIC DNA]</scope>
</reference>
<dbReference type="AlphaFoldDB" id="A0AAV4R2M4"/>
<dbReference type="EMBL" id="BPLR01007218">
    <property type="protein sequence ID" value="GIY15254.1"/>
    <property type="molecule type" value="Genomic_DNA"/>
</dbReference>
<sequence>MFLYTATLIVYRRIKLVEEIRFKLIIRILRCGVHAEAACIWALFPNTNMSVNDDMGGISSCVSLEVPTHTALKHFVILLFSYYSAHFQHYL</sequence>
<proteinExistence type="predicted"/>
<evidence type="ECO:0000313" key="2">
    <source>
        <dbReference type="Proteomes" id="UP001054945"/>
    </source>
</evidence>
<keyword evidence="2" id="KW-1185">Reference proteome</keyword>
<comment type="caution">
    <text evidence="1">The sequence shown here is derived from an EMBL/GenBank/DDBJ whole genome shotgun (WGS) entry which is preliminary data.</text>
</comment>
<organism evidence="1 2">
    <name type="scientific">Caerostris extrusa</name>
    <name type="common">Bark spider</name>
    <name type="synonym">Caerostris bankana</name>
    <dbReference type="NCBI Taxonomy" id="172846"/>
    <lineage>
        <taxon>Eukaryota</taxon>
        <taxon>Metazoa</taxon>
        <taxon>Ecdysozoa</taxon>
        <taxon>Arthropoda</taxon>
        <taxon>Chelicerata</taxon>
        <taxon>Arachnida</taxon>
        <taxon>Araneae</taxon>
        <taxon>Araneomorphae</taxon>
        <taxon>Entelegynae</taxon>
        <taxon>Araneoidea</taxon>
        <taxon>Araneidae</taxon>
        <taxon>Caerostris</taxon>
    </lineage>
</organism>
<accession>A0AAV4R2M4</accession>
<name>A0AAV4R2M4_CAEEX</name>